<protein>
    <submittedName>
        <fullName evidence="2">Uncharacterized protein</fullName>
    </submittedName>
</protein>
<comment type="caution">
    <text evidence="2">The sequence shown here is derived from an EMBL/GenBank/DDBJ whole genome shotgun (WGS) entry which is preliminary data.</text>
</comment>
<organism evidence="2 3">
    <name type="scientific">Discostella pseudostelligera</name>
    <dbReference type="NCBI Taxonomy" id="259834"/>
    <lineage>
        <taxon>Eukaryota</taxon>
        <taxon>Sar</taxon>
        <taxon>Stramenopiles</taxon>
        <taxon>Ochrophyta</taxon>
        <taxon>Bacillariophyta</taxon>
        <taxon>Coscinodiscophyceae</taxon>
        <taxon>Thalassiosirophycidae</taxon>
        <taxon>Stephanodiscales</taxon>
        <taxon>Stephanodiscaceae</taxon>
        <taxon>Discostella</taxon>
    </lineage>
</organism>
<evidence type="ECO:0000313" key="3">
    <source>
        <dbReference type="Proteomes" id="UP001530293"/>
    </source>
</evidence>
<feature type="region of interest" description="Disordered" evidence="1">
    <location>
        <begin position="396"/>
        <end position="415"/>
    </location>
</feature>
<feature type="compositionally biased region" description="Polar residues" evidence="1">
    <location>
        <begin position="396"/>
        <end position="412"/>
    </location>
</feature>
<gene>
    <name evidence="2" type="ORF">ACHAWU_004462</name>
</gene>
<evidence type="ECO:0000256" key="1">
    <source>
        <dbReference type="SAM" id="MobiDB-lite"/>
    </source>
</evidence>
<dbReference type="EMBL" id="JALLBG020000255">
    <property type="protein sequence ID" value="KAL3757677.1"/>
    <property type="molecule type" value="Genomic_DNA"/>
</dbReference>
<keyword evidence="3" id="KW-1185">Reference proteome</keyword>
<proteinExistence type="predicted"/>
<sequence length="495" mass="54893">MTKSMTMISSELLLRYFSIAQRRLQQLSTSDDLNDYTLVGASSQPLDSLLSRHRLRIVEAQLASLDEALSEWEHNGTGGDGGGVAVSHNSMREVLQQIGSGDYSGVSFPGVSNHYHKDVTTVPAASACGLRSRTAKVGNNSDYKPRPSTTGEVVEDNCDNEKTIQKLLNQAVEQTNELARRAFARSVLLVGWRNYQNSHNDKKHLPQSERELRDINDGKVDDAYILEYCGMMMAAVQLSEVQHFLRSGRTEFLRSTHLDSGSIEGFYGSSVDDRLLHIQRLYWRALGWDPDYAVDQLNRLVSFGCTSCTNADQHPGNAKVLEALETYASAMIEAVTNASMINMGSEEYPKRLNDDGTTRVVSVSYSEKFINLPHDTRDGVGGYHAGCAPHSSLSAPTSNTINEHSSSQQRSELNAAKATSALQQQIWDEFQLLDRAEQMETVEAAKIAHVEFLEMVANTPPGAERILLIQRMDDDMQKLLMIYKLWSSHTAAVGP</sequence>
<dbReference type="AlphaFoldDB" id="A0ABD3M1W5"/>
<evidence type="ECO:0000313" key="2">
    <source>
        <dbReference type="EMBL" id="KAL3757677.1"/>
    </source>
</evidence>
<reference evidence="2 3" key="1">
    <citation type="submission" date="2024-10" db="EMBL/GenBank/DDBJ databases">
        <title>Updated reference genomes for cyclostephanoid diatoms.</title>
        <authorList>
            <person name="Roberts W.R."/>
            <person name="Alverson A.J."/>
        </authorList>
    </citation>
    <scope>NUCLEOTIDE SEQUENCE [LARGE SCALE GENOMIC DNA]</scope>
    <source>
        <strain evidence="2 3">AJA232-27</strain>
    </source>
</reference>
<dbReference type="Proteomes" id="UP001530293">
    <property type="component" value="Unassembled WGS sequence"/>
</dbReference>
<name>A0ABD3M1W5_9STRA</name>
<accession>A0ABD3M1W5</accession>